<feature type="compositionally biased region" description="Basic and acidic residues" evidence="2">
    <location>
        <begin position="401"/>
        <end position="410"/>
    </location>
</feature>
<feature type="compositionally biased region" description="Polar residues" evidence="2">
    <location>
        <begin position="201"/>
        <end position="216"/>
    </location>
</feature>
<reference evidence="4 5" key="1">
    <citation type="journal article" date="2012" name="Science">
        <title>The Paleozoic origin of enzymatic lignin decomposition reconstructed from 31 fungal genomes.</title>
        <authorList>
            <person name="Floudas D."/>
            <person name="Binder M."/>
            <person name="Riley R."/>
            <person name="Barry K."/>
            <person name="Blanchette R.A."/>
            <person name="Henrissat B."/>
            <person name="Martinez A.T."/>
            <person name="Otillar R."/>
            <person name="Spatafora J.W."/>
            <person name="Yadav J.S."/>
            <person name="Aerts A."/>
            <person name="Benoit I."/>
            <person name="Boyd A."/>
            <person name="Carlson A."/>
            <person name="Copeland A."/>
            <person name="Coutinho P.M."/>
            <person name="de Vries R.P."/>
            <person name="Ferreira P."/>
            <person name="Findley K."/>
            <person name="Foster B."/>
            <person name="Gaskell J."/>
            <person name="Glotzer D."/>
            <person name="Gorecki P."/>
            <person name="Heitman J."/>
            <person name="Hesse C."/>
            <person name="Hori C."/>
            <person name="Igarashi K."/>
            <person name="Jurgens J.A."/>
            <person name="Kallen N."/>
            <person name="Kersten P."/>
            <person name="Kohler A."/>
            <person name="Kuees U."/>
            <person name="Kumar T.K.A."/>
            <person name="Kuo A."/>
            <person name="LaButti K."/>
            <person name="Larrondo L.F."/>
            <person name="Lindquist E."/>
            <person name="Ling A."/>
            <person name="Lombard V."/>
            <person name="Lucas S."/>
            <person name="Lundell T."/>
            <person name="Martin R."/>
            <person name="McLaughlin D.J."/>
            <person name="Morgenstern I."/>
            <person name="Morin E."/>
            <person name="Murat C."/>
            <person name="Nagy L.G."/>
            <person name="Nolan M."/>
            <person name="Ohm R.A."/>
            <person name="Patyshakuliyeva A."/>
            <person name="Rokas A."/>
            <person name="Ruiz-Duenas F.J."/>
            <person name="Sabat G."/>
            <person name="Salamov A."/>
            <person name="Samejima M."/>
            <person name="Schmutz J."/>
            <person name="Slot J.C."/>
            <person name="St John F."/>
            <person name="Stenlid J."/>
            <person name="Sun H."/>
            <person name="Sun S."/>
            <person name="Syed K."/>
            <person name="Tsang A."/>
            <person name="Wiebenga A."/>
            <person name="Young D."/>
            <person name="Pisabarro A."/>
            <person name="Eastwood D.C."/>
            <person name="Martin F."/>
            <person name="Cullen D."/>
            <person name="Grigoriev I.V."/>
            <person name="Hibbett D.S."/>
        </authorList>
    </citation>
    <scope>NUCLEOTIDE SEQUENCE</scope>
    <source>
        <strain evidence="5">FP-58527</strain>
    </source>
</reference>
<dbReference type="Gene3D" id="2.60.120.260">
    <property type="entry name" value="Galactose-binding domain-like"/>
    <property type="match status" value="1"/>
</dbReference>
<keyword evidence="3" id="KW-0812">Transmembrane</keyword>
<gene>
    <name evidence="4" type="ORF">FOMPIDRAFT_1017517</name>
</gene>
<accession>S8E5D9</accession>
<dbReference type="InParanoid" id="S8E5D9"/>
<evidence type="ECO:0000313" key="4">
    <source>
        <dbReference type="EMBL" id="EPS98618.1"/>
    </source>
</evidence>
<dbReference type="HOGENOM" id="CLU_033259_2_0_1"/>
<keyword evidence="3" id="KW-0472">Membrane</keyword>
<dbReference type="OrthoDB" id="3270641at2759"/>
<organism evidence="4 5">
    <name type="scientific">Fomitopsis schrenkii</name>
    <name type="common">Brown rot fungus</name>
    <dbReference type="NCBI Taxonomy" id="2126942"/>
    <lineage>
        <taxon>Eukaryota</taxon>
        <taxon>Fungi</taxon>
        <taxon>Dikarya</taxon>
        <taxon>Basidiomycota</taxon>
        <taxon>Agaricomycotina</taxon>
        <taxon>Agaricomycetes</taxon>
        <taxon>Polyporales</taxon>
        <taxon>Fomitopsis</taxon>
    </lineage>
</organism>
<dbReference type="EMBL" id="KE504163">
    <property type="protein sequence ID" value="EPS98618.1"/>
    <property type="molecule type" value="Genomic_DNA"/>
</dbReference>
<feature type="compositionally biased region" description="Low complexity" evidence="2">
    <location>
        <begin position="363"/>
        <end position="376"/>
    </location>
</feature>
<keyword evidence="5" id="KW-1185">Reference proteome</keyword>
<feature type="region of interest" description="Disordered" evidence="2">
    <location>
        <begin position="401"/>
        <end position="442"/>
    </location>
</feature>
<keyword evidence="1" id="KW-0175">Coiled coil</keyword>
<name>S8E5D9_FOMSC</name>
<evidence type="ECO:0000256" key="1">
    <source>
        <dbReference type="SAM" id="Coils"/>
    </source>
</evidence>
<feature type="region of interest" description="Disordered" evidence="2">
    <location>
        <begin position="169"/>
        <end position="217"/>
    </location>
</feature>
<dbReference type="eggNOG" id="ENOG502SP6Y">
    <property type="taxonomic scope" value="Eukaryota"/>
</dbReference>
<feature type="transmembrane region" description="Helical" evidence="3">
    <location>
        <begin position="220"/>
        <end position="242"/>
    </location>
</feature>
<evidence type="ECO:0000256" key="2">
    <source>
        <dbReference type="SAM" id="MobiDB-lite"/>
    </source>
</evidence>
<dbReference type="Proteomes" id="UP000015241">
    <property type="component" value="Unassembled WGS sequence"/>
</dbReference>
<feature type="compositionally biased region" description="Low complexity" evidence="2">
    <location>
        <begin position="169"/>
        <end position="197"/>
    </location>
</feature>
<proteinExistence type="predicted"/>
<protein>
    <submittedName>
        <fullName evidence="4">Uncharacterized protein</fullName>
    </submittedName>
</protein>
<feature type="region of interest" description="Disordered" evidence="2">
    <location>
        <begin position="343"/>
        <end position="384"/>
    </location>
</feature>
<sequence length="479" mass="51297">MSQATGIGTATNRTIDDNYGDSVTGAKPTYSDGWNYGPDCSKCYVQPVVSDTFDRSWHDVTASPDDPAARDIMLTFTGTAVWVYGIVPNYVQSATTLINISFELDGQTTGSFVHVPLLTEDYEYNVTLYSNTALENVQHTLVMTPQRQTNASYMAFDWAQYTFEDVPATTSSRSAQTTTSSGGDQTTNTGTSSTSTGALVPSTSVHAGSQRSSHTTPAGAIAGGVVGGIVLIVLLVVAALLYHRRGRGGVDQIVHTRRGGTQRSDIEPAAQVNPFVDSGMSQANVRAVTAGMRGPSRMTLLTPLNSASATTPSFHATNAPDDDPLTSSTNLWAFPADIPGASRDALVSPSPHNSPVLPTFPVSTSRPSSASRATRPGQMSQPRLAKTLMRREELSRQMRDIENTVADLRRRQSSQSRRTMLSPGSPTAPPLPGIPLGGEDGDAALRRQIEALQLEVKRLRVEQESLLSEPPPAYQHEES</sequence>
<feature type="coiled-coil region" evidence="1">
    <location>
        <begin position="442"/>
        <end position="469"/>
    </location>
</feature>
<evidence type="ECO:0000313" key="5">
    <source>
        <dbReference type="Proteomes" id="UP000015241"/>
    </source>
</evidence>
<keyword evidence="3" id="KW-1133">Transmembrane helix</keyword>
<evidence type="ECO:0000256" key="3">
    <source>
        <dbReference type="SAM" id="Phobius"/>
    </source>
</evidence>
<dbReference type="AlphaFoldDB" id="S8E5D9"/>